<accession>A0A6J5MVC6</accession>
<sequence length="109" mass="12628">MTFQIGPTVTLRDGQTLTRSLFLQTAVGEPSERLVVQTVSFGSWLETTDLPLYFETSTFETDESQKPIRFVRIVERYRTAPDAVDGHNRWCQMLDQPRRPALDDEEDFE</sequence>
<gene>
    <name evidence="1" type="ORF">UFOVP567_10</name>
</gene>
<evidence type="ECO:0000313" key="1">
    <source>
        <dbReference type="EMBL" id="CAB4150292.1"/>
    </source>
</evidence>
<protein>
    <submittedName>
        <fullName evidence="1">Uncharacterized protein</fullName>
    </submittedName>
</protein>
<organism evidence="1">
    <name type="scientific">uncultured Caudovirales phage</name>
    <dbReference type="NCBI Taxonomy" id="2100421"/>
    <lineage>
        <taxon>Viruses</taxon>
        <taxon>Duplodnaviria</taxon>
        <taxon>Heunggongvirae</taxon>
        <taxon>Uroviricota</taxon>
        <taxon>Caudoviricetes</taxon>
        <taxon>Peduoviridae</taxon>
        <taxon>Maltschvirus</taxon>
        <taxon>Maltschvirus maltsch</taxon>
    </lineage>
</organism>
<reference evidence="1" key="1">
    <citation type="submission" date="2020-04" db="EMBL/GenBank/DDBJ databases">
        <authorList>
            <person name="Chiriac C."/>
            <person name="Salcher M."/>
            <person name="Ghai R."/>
            <person name="Kavagutti S V."/>
        </authorList>
    </citation>
    <scope>NUCLEOTIDE SEQUENCE</scope>
</reference>
<dbReference type="EMBL" id="LR796544">
    <property type="protein sequence ID" value="CAB4150292.1"/>
    <property type="molecule type" value="Genomic_DNA"/>
</dbReference>
<proteinExistence type="predicted"/>
<name>A0A6J5MVC6_9CAUD</name>